<evidence type="ECO:0000256" key="5">
    <source>
        <dbReference type="ARBA" id="ARBA00022917"/>
    </source>
</evidence>
<dbReference type="AlphaFoldDB" id="A0A8H4RUA2"/>
<dbReference type="Pfam" id="PF16714">
    <property type="entry name" value="TyrRSs_C"/>
    <property type="match status" value="1"/>
</dbReference>
<evidence type="ECO:0000256" key="7">
    <source>
        <dbReference type="ARBA" id="ARBA00048248"/>
    </source>
</evidence>
<evidence type="ECO:0000256" key="3">
    <source>
        <dbReference type="ARBA" id="ARBA00022741"/>
    </source>
</evidence>
<dbReference type="InterPro" id="IPR001412">
    <property type="entry name" value="aa-tRNA-synth_I_CS"/>
</dbReference>
<accession>A0A8H4RUA2</accession>
<dbReference type="Gene3D" id="3.40.50.620">
    <property type="entry name" value="HUPs"/>
    <property type="match status" value="1"/>
</dbReference>
<dbReference type="InterPro" id="IPR002305">
    <property type="entry name" value="aa-tRNA-synth_Ic"/>
</dbReference>
<dbReference type="PANTHER" id="PTHR11766">
    <property type="entry name" value="TYROSYL-TRNA SYNTHETASE"/>
    <property type="match status" value="1"/>
</dbReference>
<evidence type="ECO:0000259" key="9">
    <source>
        <dbReference type="Pfam" id="PF16714"/>
    </source>
</evidence>
<dbReference type="EC" id="6.1.1.1" evidence="8"/>
<dbReference type="GO" id="GO:0005739">
    <property type="term" value="C:mitochondrion"/>
    <property type="evidence" value="ECO:0007669"/>
    <property type="project" value="TreeGrafter"/>
</dbReference>
<dbReference type="Pfam" id="PF00579">
    <property type="entry name" value="tRNA-synt_1b"/>
    <property type="match status" value="1"/>
</dbReference>
<comment type="catalytic activity">
    <reaction evidence="7 8">
        <text>tRNA(Tyr) + L-tyrosine + ATP = L-tyrosyl-tRNA(Tyr) + AMP + diphosphate + H(+)</text>
        <dbReference type="Rhea" id="RHEA:10220"/>
        <dbReference type="Rhea" id="RHEA-COMP:9706"/>
        <dbReference type="Rhea" id="RHEA-COMP:9707"/>
        <dbReference type="ChEBI" id="CHEBI:15378"/>
        <dbReference type="ChEBI" id="CHEBI:30616"/>
        <dbReference type="ChEBI" id="CHEBI:33019"/>
        <dbReference type="ChEBI" id="CHEBI:58315"/>
        <dbReference type="ChEBI" id="CHEBI:78442"/>
        <dbReference type="ChEBI" id="CHEBI:78536"/>
        <dbReference type="ChEBI" id="CHEBI:456215"/>
        <dbReference type="EC" id="6.1.1.1"/>
    </reaction>
</comment>
<dbReference type="GO" id="GO:0006437">
    <property type="term" value="P:tyrosyl-tRNA aminoacylation"/>
    <property type="evidence" value="ECO:0007669"/>
    <property type="project" value="InterPro"/>
</dbReference>
<proteinExistence type="inferred from homology"/>
<comment type="similarity">
    <text evidence="1 8">Belongs to the class-I aminoacyl-tRNA synthetase family.</text>
</comment>
<keyword evidence="2 8" id="KW-0436">Ligase</keyword>
<dbReference type="Proteomes" id="UP000566819">
    <property type="component" value="Unassembled WGS sequence"/>
</dbReference>
<dbReference type="Gene3D" id="1.10.240.10">
    <property type="entry name" value="Tyrosyl-Transfer RNA Synthetase"/>
    <property type="match status" value="1"/>
</dbReference>
<reference evidence="10 11" key="1">
    <citation type="submission" date="2020-03" db="EMBL/GenBank/DDBJ databases">
        <title>Draft Genome Sequence of Cudoniella acicularis.</title>
        <authorList>
            <person name="Buettner E."/>
            <person name="Kellner H."/>
        </authorList>
    </citation>
    <scope>NUCLEOTIDE SEQUENCE [LARGE SCALE GENOMIC DNA]</scope>
    <source>
        <strain evidence="10 11">DSM 108380</strain>
    </source>
</reference>
<feature type="domain" description="Tyrosyl-tRNA synthetase C-terminal" evidence="9">
    <location>
        <begin position="436"/>
        <end position="554"/>
    </location>
</feature>
<dbReference type="PRINTS" id="PR01040">
    <property type="entry name" value="TRNASYNTHTYR"/>
</dbReference>
<keyword evidence="3 8" id="KW-0547">Nucleotide-binding</keyword>
<dbReference type="NCBIfam" id="TIGR00234">
    <property type="entry name" value="tyrS"/>
    <property type="match status" value="1"/>
</dbReference>
<evidence type="ECO:0000256" key="8">
    <source>
        <dbReference type="RuleBase" id="RU361234"/>
    </source>
</evidence>
<dbReference type="PROSITE" id="PS00178">
    <property type="entry name" value="AA_TRNA_LIGASE_I"/>
    <property type="match status" value="1"/>
</dbReference>
<evidence type="ECO:0000256" key="1">
    <source>
        <dbReference type="ARBA" id="ARBA00005594"/>
    </source>
</evidence>
<dbReference type="CDD" id="cd00805">
    <property type="entry name" value="TyrRS_core"/>
    <property type="match status" value="1"/>
</dbReference>
<keyword evidence="11" id="KW-1185">Reference proteome</keyword>
<evidence type="ECO:0000256" key="6">
    <source>
        <dbReference type="ARBA" id="ARBA00023146"/>
    </source>
</evidence>
<dbReference type="GO" id="GO:0005524">
    <property type="term" value="F:ATP binding"/>
    <property type="evidence" value="ECO:0007669"/>
    <property type="project" value="UniProtKB-KW"/>
</dbReference>
<organism evidence="10 11">
    <name type="scientific">Cudoniella acicularis</name>
    <dbReference type="NCBI Taxonomy" id="354080"/>
    <lineage>
        <taxon>Eukaryota</taxon>
        <taxon>Fungi</taxon>
        <taxon>Dikarya</taxon>
        <taxon>Ascomycota</taxon>
        <taxon>Pezizomycotina</taxon>
        <taxon>Leotiomycetes</taxon>
        <taxon>Helotiales</taxon>
        <taxon>Tricladiaceae</taxon>
        <taxon>Cudoniella</taxon>
    </lineage>
</organism>
<evidence type="ECO:0000256" key="2">
    <source>
        <dbReference type="ARBA" id="ARBA00022598"/>
    </source>
</evidence>
<dbReference type="FunFam" id="1.10.240.10:FF:000001">
    <property type="entry name" value="Tyrosine--tRNA ligase"/>
    <property type="match status" value="1"/>
</dbReference>
<dbReference type="FunFam" id="3.40.50.620:FF:000227">
    <property type="entry name" value="Tyrosine--tRNA ligase"/>
    <property type="match status" value="1"/>
</dbReference>
<sequence>MASPLLRNSTPYVCTRCAIRAAKPLNVAGRRMISQKFLKRVAESAMTWQQRAVQIEAGKKKSMLTILEERGLVETVTGNRDAVDKRMTRTRLGVYVGIDPTAPSLHVGHLLPFMALFWMYVHGYHAVSLLGGATSKIGDPTDRLKTREKEHSSVRTANMVNMHYQLKKLWLNVDAYGRRYGFYDSKTPDMHREVVNNNAWWNKLPLLEVLQVLGHGMRLGPMLARETVKNKLTKGDGMSFAEFTYPIMQAWDWWYMYHTKGIHMQIGGEDQFGNITAGIDAIKYITKTIKDPATLGKIEGMGDPFGFTVPLLTTSSGEKFGKSAGNAIWLDNEQTSVFELYGYFLRTSDADVGKYLKLFTFMPIPDIDTLVEEHMQKPSERKAQHVLAREVVEIVHGEHESKVAAEQHRFLFGKKPEDPLVLEVPADSDAKAGYITLNNKPRVNVQLPASVVQKLSIGRILFACGLAESASEGARLTRESSIYIGGNMSGEKEPMKEGFIHWTKVKPWKTEDTQKFIIHGDLLMFRRGKHNIKVIQILPDEEYDLTGQTYPGRNAKREPLNNLERRSEKILESLHQRRGMDSREHMDDMEYALEKQRRALDEKFQKRDKSGEE</sequence>
<dbReference type="GO" id="GO:0005829">
    <property type="term" value="C:cytosol"/>
    <property type="evidence" value="ECO:0007669"/>
    <property type="project" value="TreeGrafter"/>
</dbReference>
<dbReference type="InterPro" id="IPR014729">
    <property type="entry name" value="Rossmann-like_a/b/a_fold"/>
</dbReference>
<dbReference type="GO" id="GO:0003723">
    <property type="term" value="F:RNA binding"/>
    <property type="evidence" value="ECO:0007669"/>
    <property type="project" value="InterPro"/>
</dbReference>
<dbReference type="GO" id="GO:0004831">
    <property type="term" value="F:tyrosine-tRNA ligase activity"/>
    <property type="evidence" value="ECO:0007669"/>
    <property type="project" value="UniProtKB-EC"/>
</dbReference>
<dbReference type="InterPro" id="IPR024088">
    <property type="entry name" value="Tyr-tRNA-ligase_bac-type"/>
</dbReference>
<evidence type="ECO:0000313" key="11">
    <source>
        <dbReference type="Proteomes" id="UP000566819"/>
    </source>
</evidence>
<dbReference type="EMBL" id="JAAMPI010000142">
    <property type="protein sequence ID" value="KAF4635079.1"/>
    <property type="molecule type" value="Genomic_DNA"/>
</dbReference>
<dbReference type="PANTHER" id="PTHR11766:SF0">
    <property type="entry name" value="TYROSINE--TRNA LIGASE, MITOCHONDRIAL"/>
    <property type="match status" value="1"/>
</dbReference>
<dbReference type="InterPro" id="IPR032005">
    <property type="entry name" value="TyrRSs_C"/>
</dbReference>
<keyword evidence="5 8" id="KW-0648">Protein biosynthesis</keyword>
<evidence type="ECO:0000313" key="10">
    <source>
        <dbReference type="EMBL" id="KAF4635079.1"/>
    </source>
</evidence>
<comment type="caution">
    <text evidence="10">The sequence shown here is derived from an EMBL/GenBank/DDBJ whole genome shotgun (WGS) entry which is preliminary data.</text>
</comment>
<protein>
    <recommendedName>
        <fullName evidence="8">Tyrosine--tRNA ligase</fullName>
        <ecNumber evidence="8">6.1.1.1</ecNumber>
    </recommendedName>
    <alternativeName>
        <fullName evidence="8">Tyrosyl-tRNA synthetase</fullName>
    </alternativeName>
</protein>
<name>A0A8H4RUA2_9HELO</name>
<evidence type="ECO:0000256" key="4">
    <source>
        <dbReference type="ARBA" id="ARBA00022840"/>
    </source>
</evidence>
<dbReference type="OrthoDB" id="337870at2759"/>
<dbReference type="InterPro" id="IPR002307">
    <property type="entry name" value="Tyr-tRNA-ligase"/>
</dbReference>
<keyword evidence="6 8" id="KW-0030">Aminoacyl-tRNA synthetase</keyword>
<keyword evidence="4 8" id="KW-0067">ATP-binding</keyword>
<gene>
    <name evidence="10" type="ORF">G7Y89_g3020</name>
</gene>
<dbReference type="SUPFAM" id="SSF52374">
    <property type="entry name" value="Nucleotidylyl transferase"/>
    <property type="match status" value="1"/>
</dbReference>